<dbReference type="Proteomes" id="UP000177555">
    <property type="component" value="Unassembled WGS sequence"/>
</dbReference>
<evidence type="ECO:0000313" key="8">
    <source>
        <dbReference type="EMBL" id="OGE29199.1"/>
    </source>
</evidence>
<sequence length="157" mass="17732">MIQTSQSLAEYSKRNHEFKIAIVKSLYHQDLTNSLEQACRKHLIASGVREKNIITFEVPGSWEIPIVAKNLAEVKKFDGIVAFGIIIKGETYHFEILAEECARALMNIALESNIPVIFEILTTYNLEQARKRSMGKYNKGKEGAFALLKTIKTLSKS</sequence>
<keyword evidence="5 7" id="KW-0808">Transferase</keyword>
<feature type="binding site" evidence="7">
    <location>
        <position position="132"/>
    </location>
    <ligand>
        <name>(2S)-2-hydroxy-3-oxobutyl phosphate</name>
        <dbReference type="ChEBI" id="CHEBI:58830"/>
    </ligand>
</feature>
<dbReference type="PANTHER" id="PTHR21058">
    <property type="entry name" value="6,7-DIMETHYL-8-RIBITYLLUMAZINE SYNTHASE DMRL SYNTHASE LUMAZINE SYNTHASE"/>
    <property type="match status" value="1"/>
</dbReference>
<dbReference type="InterPro" id="IPR002180">
    <property type="entry name" value="LS/RS"/>
</dbReference>
<dbReference type="GO" id="GO:0000906">
    <property type="term" value="F:6,7-dimethyl-8-ribityllumazine synthase activity"/>
    <property type="evidence" value="ECO:0007669"/>
    <property type="project" value="UniProtKB-UniRule"/>
</dbReference>
<feature type="active site" description="Proton donor" evidence="7">
    <location>
        <position position="93"/>
    </location>
</feature>
<dbReference type="InterPro" id="IPR036467">
    <property type="entry name" value="LS/RS_sf"/>
</dbReference>
<comment type="catalytic activity">
    <reaction evidence="6 7">
        <text>(2S)-2-hydroxy-3-oxobutyl phosphate + 5-amino-6-(D-ribitylamino)uracil = 6,7-dimethyl-8-(1-D-ribityl)lumazine + phosphate + 2 H2O + H(+)</text>
        <dbReference type="Rhea" id="RHEA:26152"/>
        <dbReference type="ChEBI" id="CHEBI:15377"/>
        <dbReference type="ChEBI" id="CHEBI:15378"/>
        <dbReference type="ChEBI" id="CHEBI:15934"/>
        <dbReference type="ChEBI" id="CHEBI:43474"/>
        <dbReference type="ChEBI" id="CHEBI:58201"/>
        <dbReference type="ChEBI" id="CHEBI:58830"/>
        <dbReference type="EC" id="2.5.1.78"/>
    </reaction>
</comment>
<dbReference type="Gene3D" id="3.40.50.960">
    <property type="entry name" value="Lumazine/riboflavin synthase"/>
    <property type="match status" value="1"/>
</dbReference>
<proteinExistence type="inferred from homology"/>
<comment type="caution">
    <text evidence="8">The sequence shown here is derived from an EMBL/GenBank/DDBJ whole genome shotgun (WGS) entry which is preliminary data.</text>
</comment>
<evidence type="ECO:0000256" key="1">
    <source>
        <dbReference type="ARBA" id="ARBA00004917"/>
    </source>
</evidence>
<dbReference type="PANTHER" id="PTHR21058:SF0">
    <property type="entry name" value="6,7-DIMETHYL-8-RIBITYLLUMAZINE SYNTHASE"/>
    <property type="match status" value="1"/>
</dbReference>
<dbReference type="InterPro" id="IPR034964">
    <property type="entry name" value="LS"/>
</dbReference>
<comment type="function">
    <text evidence="7">Catalyzes the formation of 6,7-dimethyl-8-ribityllumazine by condensation of 5-amino-6-(D-ribitylamino)uracil with 3,4-dihydroxy-2-butanone 4-phosphate. This is the penultimate step in the biosynthesis of riboflavin.</text>
</comment>
<dbReference type="EMBL" id="MFCP01000009">
    <property type="protein sequence ID" value="OGE29199.1"/>
    <property type="molecule type" value="Genomic_DNA"/>
</dbReference>
<feature type="binding site" evidence="7">
    <location>
        <position position="27"/>
    </location>
    <ligand>
        <name>5-amino-6-(D-ribitylamino)uracil</name>
        <dbReference type="ChEBI" id="CHEBI:15934"/>
    </ligand>
</feature>
<evidence type="ECO:0000256" key="5">
    <source>
        <dbReference type="ARBA" id="ARBA00022679"/>
    </source>
</evidence>
<protein>
    <recommendedName>
        <fullName evidence="3 7">6,7-dimethyl-8-ribityllumazine synthase</fullName>
        <shortName evidence="7">DMRL synthase</shortName>
        <shortName evidence="7">LS</shortName>
        <shortName evidence="7">Lumazine synthase</shortName>
        <ecNumber evidence="3 7">2.5.1.78</ecNumber>
    </recommendedName>
</protein>
<dbReference type="GO" id="GO:0009231">
    <property type="term" value="P:riboflavin biosynthetic process"/>
    <property type="evidence" value="ECO:0007669"/>
    <property type="project" value="UniProtKB-UniRule"/>
</dbReference>
<gene>
    <name evidence="7" type="primary">ribH</name>
    <name evidence="8" type="ORF">A2867_02780</name>
</gene>
<dbReference type="CDD" id="cd09209">
    <property type="entry name" value="Lumazine_synthase-I"/>
    <property type="match status" value="1"/>
</dbReference>
<dbReference type="GO" id="GO:0009349">
    <property type="term" value="C:riboflavin synthase complex"/>
    <property type="evidence" value="ECO:0007669"/>
    <property type="project" value="UniProtKB-UniRule"/>
</dbReference>
<dbReference type="UniPathway" id="UPA00275">
    <property type="reaction ID" value="UER00404"/>
</dbReference>
<dbReference type="EC" id="2.5.1.78" evidence="3 7"/>
<accession>A0A1F5JKS0</accession>
<dbReference type="NCBIfam" id="TIGR00114">
    <property type="entry name" value="lumazine-synth"/>
    <property type="match status" value="1"/>
</dbReference>
<evidence type="ECO:0000256" key="6">
    <source>
        <dbReference type="ARBA" id="ARBA00048785"/>
    </source>
</evidence>
<organism evidence="8 9">
    <name type="scientific">Candidatus Daviesbacteria bacterium RIFCSPHIGHO2_01_FULL_40_11</name>
    <dbReference type="NCBI Taxonomy" id="1797762"/>
    <lineage>
        <taxon>Bacteria</taxon>
        <taxon>Candidatus Daviesiibacteriota</taxon>
    </lineage>
</organism>
<feature type="binding site" evidence="7">
    <location>
        <begin position="85"/>
        <end position="87"/>
    </location>
    <ligand>
        <name>5-amino-6-(D-ribitylamino)uracil</name>
        <dbReference type="ChEBI" id="CHEBI:15934"/>
    </ligand>
</feature>
<evidence type="ECO:0000313" key="9">
    <source>
        <dbReference type="Proteomes" id="UP000177555"/>
    </source>
</evidence>
<dbReference type="Pfam" id="PF00885">
    <property type="entry name" value="DMRL_synthase"/>
    <property type="match status" value="1"/>
</dbReference>
<evidence type="ECO:0000256" key="3">
    <source>
        <dbReference type="ARBA" id="ARBA00012664"/>
    </source>
</evidence>
<reference evidence="8 9" key="1">
    <citation type="journal article" date="2016" name="Nat. Commun.">
        <title>Thousands of microbial genomes shed light on interconnected biogeochemical processes in an aquifer system.</title>
        <authorList>
            <person name="Anantharaman K."/>
            <person name="Brown C.T."/>
            <person name="Hug L.A."/>
            <person name="Sharon I."/>
            <person name="Castelle C.J."/>
            <person name="Probst A.J."/>
            <person name="Thomas B.C."/>
            <person name="Singh A."/>
            <person name="Wilkins M.J."/>
            <person name="Karaoz U."/>
            <person name="Brodie E.L."/>
            <person name="Williams K.H."/>
            <person name="Hubbard S.S."/>
            <person name="Banfield J.F."/>
        </authorList>
    </citation>
    <scope>NUCLEOTIDE SEQUENCE [LARGE SCALE GENOMIC DNA]</scope>
</reference>
<feature type="binding site" evidence="7">
    <location>
        <begin position="90"/>
        <end position="91"/>
    </location>
    <ligand>
        <name>(2S)-2-hydroxy-3-oxobutyl phosphate</name>
        <dbReference type="ChEBI" id="CHEBI:58830"/>
    </ligand>
</feature>
<keyword evidence="4 7" id="KW-0686">Riboflavin biosynthesis</keyword>
<evidence type="ECO:0000256" key="2">
    <source>
        <dbReference type="ARBA" id="ARBA00007424"/>
    </source>
</evidence>
<evidence type="ECO:0000256" key="4">
    <source>
        <dbReference type="ARBA" id="ARBA00022619"/>
    </source>
</evidence>
<comment type="pathway">
    <text evidence="1 7">Cofactor biosynthesis; riboflavin biosynthesis; riboflavin from 2-hydroxy-3-oxobutyl phosphate and 5-amino-6-(D-ribitylamino)uracil: step 1/2.</text>
</comment>
<name>A0A1F5JKS0_9BACT</name>
<evidence type="ECO:0000256" key="7">
    <source>
        <dbReference type="HAMAP-Rule" id="MF_00178"/>
    </source>
</evidence>
<feature type="binding site" evidence="7">
    <location>
        <begin position="61"/>
        <end position="63"/>
    </location>
    <ligand>
        <name>5-amino-6-(D-ribitylamino)uracil</name>
        <dbReference type="ChEBI" id="CHEBI:15934"/>
    </ligand>
</feature>
<dbReference type="SUPFAM" id="SSF52121">
    <property type="entry name" value="Lumazine synthase"/>
    <property type="match status" value="1"/>
</dbReference>
<dbReference type="HAMAP" id="MF_00178">
    <property type="entry name" value="Lumazine_synth"/>
    <property type="match status" value="1"/>
</dbReference>
<comment type="similarity">
    <text evidence="2 7">Belongs to the DMRL synthase family.</text>
</comment>
<feature type="binding site" evidence="7">
    <location>
        <position position="118"/>
    </location>
    <ligand>
        <name>5-amino-6-(D-ribitylamino)uracil</name>
        <dbReference type="ChEBI" id="CHEBI:15934"/>
    </ligand>
</feature>
<dbReference type="AlphaFoldDB" id="A0A1F5JKS0"/>
<dbReference type="GO" id="GO:0005829">
    <property type="term" value="C:cytosol"/>
    <property type="evidence" value="ECO:0007669"/>
    <property type="project" value="TreeGrafter"/>
</dbReference>